<dbReference type="Gene3D" id="3.30.1370.10">
    <property type="entry name" value="K Homology domain, type 1"/>
    <property type="match status" value="1"/>
</dbReference>
<dbReference type="FunFam" id="3.30.230.70:FF:000002">
    <property type="entry name" value="Polyribonucleotide nucleotidyltransferase"/>
    <property type="match status" value="1"/>
</dbReference>
<dbReference type="GO" id="GO:0004654">
    <property type="term" value="F:polyribonucleotide nucleotidyltransferase activity"/>
    <property type="evidence" value="ECO:0007669"/>
    <property type="project" value="UniProtKB-UniRule"/>
</dbReference>
<proteinExistence type="inferred from homology"/>
<keyword evidence="6 8" id="KW-0460">Magnesium</keyword>
<dbReference type="SUPFAM" id="SSF55666">
    <property type="entry name" value="Ribonuclease PH domain 2-like"/>
    <property type="match status" value="2"/>
</dbReference>
<feature type="domain" description="S1 motif" evidence="9">
    <location>
        <begin position="679"/>
        <end position="747"/>
    </location>
</feature>
<dbReference type="InterPro" id="IPR001247">
    <property type="entry name" value="ExoRNase_PH_dom1"/>
</dbReference>
<keyword evidence="7 8" id="KW-0694">RNA-binding</keyword>
<feature type="binding site" evidence="8">
    <location>
        <position position="543"/>
    </location>
    <ligand>
        <name>Mg(2+)</name>
        <dbReference type="ChEBI" id="CHEBI:18420"/>
    </ligand>
</feature>
<dbReference type="InterPro" id="IPR015847">
    <property type="entry name" value="ExoRNase_PH_dom2"/>
</dbReference>
<protein>
    <recommendedName>
        <fullName evidence="8">Polyribonucleotide nucleotidyltransferase</fullName>
        <ecNumber evidence="8">2.7.7.8</ecNumber>
    </recommendedName>
    <alternativeName>
        <fullName evidence="8">Polynucleotide phosphorylase</fullName>
        <shortName evidence="8">PNPase</shortName>
    </alternativeName>
</protein>
<dbReference type="PROSITE" id="PS50084">
    <property type="entry name" value="KH_TYPE_1"/>
    <property type="match status" value="1"/>
</dbReference>
<dbReference type="FunFam" id="3.30.1370.10:FF:000001">
    <property type="entry name" value="Polyribonucleotide nucleotidyltransferase"/>
    <property type="match status" value="1"/>
</dbReference>
<dbReference type="GO" id="GO:0000287">
    <property type="term" value="F:magnesium ion binding"/>
    <property type="evidence" value="ECO:0007669"/>
    <property type="project" value="UniProtKB-UniRule"/>
</dbReference>
<dbReference type="PATRIC" id="fig|363754.4.peg.6266"/>
<dbReference type="Pfam" id="PF00013">
    <property type="entry name" value="KH_1"/>
    <property type="match status" value="1"/>
</dbReference>
<evidence type="ECO:0000256" key="5">
    <source>
        <dbReference type="ARBA" id="ARBA00022723"/>
    </source>
</evidence>
<dbReference type="EC" id="2.7.7.8" evidence="8"/>
<dbReference type="EMBL" id="AQHN01000089">
    <property type="protein sequence ID" value="ENN84422.1"/>
    <property type="molecule type" value="Genomic_DNA"/>
</dbReference>
<evidence type="ECO:0000256" key="3">
    <source>
        <dbReference type="ARBA" id="ARBA00022679"/>
    </source>
</evidence>
<dbReference type="NCBIfam" id="TIGR03591">
    <property type="entry name" value="polynuc_phos"/>
    <property type="match status" value="1"/>
</dbReference>
<gene>
    <name evidence="8" type="primary">pnp</name>
    <name evidence="10" type="ORF">RHSP_22569</name>
</gene>
<dbReference type="PROSITE" id="PS50126">
    <property type="entry name" value="S1"/>
    <property type="match status" value="1"/>
</dbReference>
<sequence length="768" mass="83333">MGQDCRMLSAEALRFGPSSKASRCLARDASHFVRLKMRLAEIVGHGAFSRTVQGQDMFDIHTVEIEWAGRPLKLETGKIARQADGAVIATYGETVVLATVVSAKAPKPGQDFFPLTVNYQEKTYAAGKIPGGYFKREGRPSENETLVSRLIDRPIRPLFPEGYKNDTQVVVTVIQHDLENNPDILSMVATSAALTLSGVPFMGPVGGARVGYINGEYVLNPHLDEMDESSLDLVVAGTQDAVLMVESEAKELPEDVMLGAVMFGHRGFQPVIDAIIKLAEVAAKEPRDFQPEDYSELEKEMLGLAEAELRDAYKITQKADRYAAVDAVKAKVKAHFLPAEGEAKYTAEEVGAIFKHLQAKIVRWNILDTSSRIDGRDLSTVRPIVSEVGLLPRTHGSALFTRGETQAIVVATLGTGEDEQYVDSLTGMYKENFMLHYNFPPYSVGETGRMGSPGRREIGHGKLAWRAIRPMLPTAEQFPYTLRVVSEITESNGSSSMATVCGTSLALMDAGVPLAKPVAGIAMGLILEGDRFAVLSDILGDEDHLGDMDFKVAGTADGITSLQMDIKIAGITEEIMKVALGQAQGGRTHILGEMSKAITESRGQLGEFAPRIEVMNIPVDKIREVIGSGGKVIREIVEKTGAKINIEDDGTVKIASSSGKEIEAARKWIHSIVAEPEVGQIYEGTVVKTADFGAFVNFFGARDGLVHISQLASERVAKTQDVVKEGDKVWVKLLGFDERGKVRLSMKVVDQATGQEIAADKKKDDAAE</sequence>
<comment type="catalytic activity">
    <reaction evidence="8">
        <text>RNA(n+1) + phosphate = RNA(n) + a ribonucleoside 5'-diphosphate</text>
        <dbReference type="Rhea" id="RHEA:22096"/>
        <dbReference type="Rhea" id="RHEA-COMP:14527"/>
        <dbReference type="Rhea" id="RHEA-COMP:17342"/>
        <dbReference type="ChEBI" id="CHEBI:43474"/>
        <dbReference type="ChEBI" id="CHEBI:57930"/>
        <dbReference type="ChEBI" id="CHEBI:140395"/>
        <dbReference type="EC" id="2.7.7.8"/>
    </reaction>
</comment>
<feature type="binding site" evidence="8">
    <location>
        <position position="549"/>
    </location>
    <ligand>
        <name>Mg(2+)</name>
        <dbReference type="ChEBI" id="CHEBI:18420"/>
    </ligand>
</feature>
<dbReference type="InterPro" id="IPR027408">
    <property type="entry name" value="PNPase/RNase_PH_dom_sf"/>
</dbReference>
<comment type="cofactor">
    <cofactor evidence="8">
        <name>Mg(2+)</name>
        <dbReference type="ChEBI" id="CHEBI:18420"/>
    </cofactor>
</comment>
<reference evidence="10 11" key="1">
    <citation type="journal article" date="2012" name="BMC Genomics">
        <title>Genomic basis of broad host range and environmental adaptability of Rhizobium tropici CIAT 899 and Rhizobium sp. PRF 81 which are used in inoculants for common bean (Phaseolus vulgaris L.).</title>
        <authorList>
            <person name="Ormeno-Orrillo E."/>
            <person name="Menna P."/>
            <person name="Almeida L.G."/>
            <person name="Ollero F.J."/>
            <person name="Nicolas M.F."/>
            <person name="Pains Rodrigues E."/>
            <person name="Shigueyoshi Nakatani A."/>
            <person name="Silva Batista J.S."/>
            <person name="Oliveira Chueire L.M."/>
            <person name="Souza R.C."/>
            <person name="Ribeiro Vasconcelos A.T."/>
            <person name="Megias M."/>
            <person name="Hungria M."/>
            <person name="Martinez-Romero E."/>
        </authorList>
    </citation>
    <scope>NUCLEOTIDE SEQUENCE [LARGE SCALE GENOMIC DNA]</scope>
    <source>
        <strain evidence="10 11">PRF 81</strain>
    </source>
</reference>
<evidence type="ECO:0000256" key="2">
    <source>
        <dbReference type="ARBA" id="ARBA00022490"/>
    </source>
</evidence>
<dbReference type="PANTHER" id="PTHR11252">
    <property type="entry name" value="POLYRIBONUCLEOTIDE NUCLEOTIDYLTRANSFERASE"/>
    <property type="match status" value="1"/>
</dbReference>
<dbReference type="GO" id="GO:0005829">
    <property type="term" value="C:cytosol"/>
    <property type="evidence" value="ECO:0007669"/>
    <property type="project" value="TreeGrafter"/>
</dbReference>
<dbReference type="CDD" id="cd02393">
    <property type="entry name" value="KH-I_PNPase"/>
    <property type="match status" value="1"/>
</dbReference>
<dbReference type="Pfam" id="PF03726">
    <property type="entry name" value="PNPase"/>
    <property type="match status" value="1"/>
</dbReference>
<evidence type="ECO:0000313" key="10">
    <source>
        <dbReference type="EMBL" id="ENN84422.1"/>
    </source>
</evidence>
<dbReference type="PIRSF" id="PIRSF005499">
    <property type="entry name" value="PNPase"/>
    <property type="match status" value="1"/>
</dbReference>
<dbReference type="SUPFAM" id="SSF54791">
    <property type="entry name" value="Eukaryotic type KH-domain (KH-domain type I)"/>
    <property type="match status" value="1"/>
</dbReference>
<dbReference type="InterPro" id="IPR036345">
    <property type="entry name" value="ExoRNase_PH_dom2_sf"/>
</dbReference>
<dbReference type="NCBIfam" id="NF008805">
    <property type="entry name" value="PRK11824.1"/>
    <property type="match status" value="1"/>
</dbReference>
<dbReference type="InterPro" id="IPR012162">
    <property type="entry name" value="PNPase"/>
</dbReference>
<dbReference type="Gene3D" id="3.30.230.70">
    <property type="entry name" value="GHMP Kinase, N-terminal domain"/>
    <property type="match status" value="2"/>
</dbReference>
<dbReference type="PANTHER" id="PTHR11252:SF0">
    <property type="entry name" value="POLYRIBONUCLEOTIDE NUCLEOTIDYLTRANSFERASE 1, MITOCHONDRIAL"/>
    <property type="match status" value="1"/>
</dbReference>
<dbReference type="InterPro" id="IPR015848">
    <property type="entry name" value="PNPase_PH_RNA-bd_bac/org-type"/>
</dbReference>
<dbReference type="HAMAP" id="MF_01595">
    <property type="entry name" value="PNPase"/>
    <property type="match status" value="1"/>
</dbReference>
<accession>N6UZV7</accession>
<dbReference type="Pfam" id="PF00575">
    <property type="entry name" value="S1"/>
    <property type="match status" value="1"/>
</dbReference>
<comment type="function">
    <text evidence="8">Involved in mRNA degradation. Catalyzes the phosphorolysis of single-stranded polyribonucleotides processively in the 3'- to 5'-direction.</text>
</comment>
<dbReference type="CDD" id="cd11364">
    <property type="entry name" value="RNase_PH_PNPase_2"/>
    <property type="match status" value="1"/>
</dbReference>
<dbReference type="InterPro" id="IPR004088">
    <property type="entry name" value="KH_dom_type_1"/>
</dbReference>
<evidence type="ECO:0000259" key="9">
    <source>
        <dbReference type="PROSITE" id="PS50126"/>
    </source>
</evidence>
<dbReference type="FunFam" id="2.40.50.140:FF:000107">
    <property type="entry name" value="Polyribonucleotide nucleotidyltransferase"/>
    <property type="match status" value="1"/>
</dbReference>
<comment type="subcellular location">
    <subcellularLocation>
        <location evidence="8">Cytoplasm</location>
    </subcellularLocation>
</comment>
<dbReference type="Proteomes" id="UP000012429">
    <property type="component" value="Unassembled WGS sequence"/>
</dbReference>
<dbReference type="CDD" id="cd11363">
    <property type="entry name" value="RNase_PH_PNPase_1"/>
    <property type="match status" value="1"/>
</dbReference>
<dbReference type="AlphaFoldDB" id="N6UZV7"/>
<keyword evidence="2 8" id="KW-0963">Cytoplasm</keyword>
<dbReference type="Pfam" id="PF03725">
    <property type="entry name" value="RNase_PH_C"/>
    <property type="match status" value="1"/>
</dbReference>
<evidence type="ECO:0000313" key="11">
    <source>
        <dbReference type="Proteomes" id="UP000012429"/>
    </source>
</evidence>
<dbReference type="FunFam" id="3.30.230.70:FF:000001">
    <property type="entry name" value="Polyribonucleotide nucleotidyltransferase"/>
    <property type="match status" value="1"/>
</dbReference>
<dbReference type="GO" id="GO:0003723">
    <property type="term" value="F:RNA binding"/>
    <property type="evidence" value="ECO:0007669"/>
    <property type="project" value="UniProtKB-UniRule"/>
</dbReference>
<organism evidence="10 11">
    <name type="scientific">Rhizobium freirei PRF 81</name>
    <dbReference type="NCBI Taxonomy" id="363754"/>
    <lineage>
        <taxon>Bacteria</taxon>
        <taxon>Pseudomonadati</taxon>
        <taxon>Pseudomonadota</taxon>
        <taxon>Alphaproteobacteria</taxon>
        <taxon>Hyphomicrobiales</taxon>
        <taxon>Rhizobiaceae</taxon>
        <taxon>Rhizobium/Agrobacterium group</taxon>
        <taxon>Rhizobium</taxon>
    </lineage>
</organism>
<keyword evidence="5 8" id="KW-0479">Metal-binding</keyword>
<dbReference type="Pfam" id="PF01138">
    <property type="entry name" value="RNase_PH"/>
    <property type="match status" value="2"/>
</dbReference>
<dbReference type="SMART" id="SM00322">
    <property type="entry name" value="KH"/>
    <property type="match status" value="1"/>
</dbReference>
<dbReference type="SMART" id="SM00316">
    <property type="entry name" value="S1"/>
    <property type="match status" value="1"/>
</dbReference>
<dbReference type="CDD" id="cd04472">
    <property type="entry name" value="S1_PNPase"/>
    <property type="match status" value="1"/>
</dbReference>
<dbReference type="GO" id="GO:0000175">
    <property type="term" value="F:3'-5'-RNA exonuclease activity"/>
    <property type="evidence" value="ECO:0007669"/>
    <property type="project" value="TreeGrafter"/>
</dbReference>
<dbReference type="STRING" id="363754.RHSP_22569"/>
<dbReference type="SUPFAM" id="SSF54211">
    <property type="entry name" value="Ribosomal protein S5 domain 2-like"/>
    <property type="match status" value="2"/>
</dbReference>
<evidence type="ECO:0000256" key="1">
    <source>
        <dbReference type="ARBA" id="ARBA00007404"/>
    </source>
</evidence>
<name>N6UZV7_9HYPH</name>
<comment type="caution">
    <text evidence="10">The sequence shown here is derived from an EMBL/GenBank/DDBJ whole genome shotgun (WGS) entry which is preliminary data.</text>
</comment>
<dbReference type="InterPro" id="IPR036612">
    <property type="entry name" value="KH_dom_type_1_sf"/>
</dbReference>
<dbReference type="InterPro" id="IPR020568">
    <property type="entry name" value="Ribosomal_Su5_D2-typ_SF"/>
</dbReference>
<evidence type="ECO:0000256" key="8">
    <source>
        <dbReference type="HAMAP-Rule" id="MF_01595"/>
    </source>
</evidence>
<keyword evidence="3 8" id="KW-0808">Transferase</keyword>
<evidence type="ECO:0000256" key="6">
    <source>
        <dbReference type="ARBA" id="ARBA00022842"/>
    </source>
</evidence>
<dbReference type="InterPro" id="IPR036456">
    <property type="entry name" value="PNPase_PH_RNA-bd_sf"/>
</dbReference>
<dbReference type="InterPro" id="IPR003029">
    <property type="entry name" value="S1_domain"/>
</dbReference>
<dbReference type="Gene3D" id="2.40.50.140">
    <property type="entry name" value="Nucleic acid-binding proteins"/>
    <property type="match status" value="1"/>
</dbReference>
<evidence type="ECO:0000256" key="4">
    <source>
        <dbReference type="ARBA" id="ARBA00022695"/>
    </source>
</evidence>
<keyword evidence="4 8" id="KW-0548">Nucleotidyltransferase</keyword>
<comment type="similarity">
    <text evidence="1 8">Belongs to the polyribonucleotide nucleotidyltransferase family.</text>
</comment>
<dbReference type="SUPFAM" id="SSF50249">
    <property type="entry name" value="Nucleic acid-binding proteins"/>
    <property type="match status" value="1"/>
</dbReference>
<dbReference type="GO" id="GO:0006402">
    <property type="term" value="P:mRNA catabolic process"/>
    <property type="evidence" value="ECO:0007669"/>
    <property type="project" value="UniProtKB-UniRule"/>
</dbReference>
<dbReference type="InterPro" id="IPR004087">
    <property type="entry name" value="KH_dom"/>
</dbReference>
<dbReference type="InterPro" id="IPR012340">
    <property type="entry name" value="NA-bd_OB-fold"/>
</dbReference>
<keyword evidence="11" id="KW-1185">Reference proteome</keyword>
<evidence type="ECO:0000256" key="7">
    <source>
        <dbReference type="ARBA" id="ARBA00022884"/>
    </source>
</evidence>
<dbReference type="SUPFAM" id="SSF46915">
    <property type="entry name" value="Polynucleotide phosphorylase/guanosine pentaphosphate synthase (PNPase/GPSI), domain 3"/>
    <property type="match status" value="1"/>
</dbReference>
<dbReference type="GO" id="GO:0006396">
    <property type="term" value="P:RNA processing"/>
    <property type="evidence" value="ECO:0007669"/>
    <property type="project" value="InterPro"/>
</dbReference>